<dbReference type="RefSeq" id="WP_283927956.1">
    <property type="nucleotide sequence ID" value="NZ_CP126084.1"/>
</dbReference>
<proteinExistence type="predicted"/>
<reference evidence="1" key="1">
    <citation type="submission" date="2023-05" db="EMBL/GenBank/DDBJ databases">
        <title>Comparative genomics of Bacillaceae isolates and their secondary metabolite potential.</title>
        <authorList>
            <person name="Song L."/>
            <person name="Nielsen L.J."/>
            <person name="Mohite O."/>
            <person name="Xu X."/>
            <person name="Weber T."/>
            <person name="Kovacs A.T."/>
        </authorList>
    </citation>
    <scope>NUCLEOTIDE SEQUENCE</scope>
    <source>
        <strain evidence="1">B2_4</strain>
    </source>
</reference>
<dbReference type="Proteomes" id="UP001177943">
    <property type="component" value="Chromosome"/>
</dbReference>
<accession>A0AA95IAL4</accession>
<dbReference type="AlphaFoldDB" id="A0AA95IAL4"/>
<dbReference type="KEGG" id="pwn:QNH46_09975"/>
<gene>
    <name evidence="1" type="ORF">QNH46_09975</name>
</gene>
<evidence type="ECO:0000313" key="1">
    <source>
        <dbReference type="EMBL" id="WHX50938.1"/>
    </source>
</evidence>
<evidence type="ECO:0000313" key="2">
    <source>
        <dbReference type="Proteomes" id="UP001177943"/>
    </source>
</evidence>
<sequence>MKLFISIIALAITGMIVVIFLNQNPLTVDGFSEYDGKRKLDISLINTGNHDIVISEVTVNGRAPEKAQLVISYSGHLVGSGIDFENSVKFLEVNEEPIHPTQSPQEINQTTQNSSSPLHYGIRLLDDEDIKTVKIEYKYWGIPFERDIHLDTWPDMK</sequence>
<organism evidence="1 2">
    <name type="scientific">Paenibacillus woosongensis</name>
    <dbReference type="NCBI Taxonomy" id="307580"/>
    <lineage>
        <taxon>Bacteria</taxon>
        <taxon>Bacillati</taxon>
        <taxon>Bacillota</taxon>
        <taxon>Bacilli</taxon>
        <taxon>Bacillales</taxon>
        <taxon>Paenibacillaceae</taxon>
        <taxon>Paenibacillus</taxon>
    </lineage>
</organism>
<dbReference type="EMBL" id="CP126084">
    <property type="protein sequence ID" value="WHX50938.1"/>
    <property type="molecule type" value="Genomic_DNA"/>
</dbReference>
<protein>
    <submittedName>
        <fullName evidence="1">Uncharacterized protein</fullName>
    </submittedName>
</protein>
<name>A0AA95IAL4_9BACL</name>